<keyword evidence="6" id="KW-1185">Reference proteome</keyword>
<feature type="compositionally biased region" description="Acidic residues" evidence="3">
    <location>
        <begin position="63"/>
        <end position="73"/>
    </location>
</feature>
<dbReference type="AlphaFoldDB" id="A0A443RYM7"/>
<dbReference type="EMBL" id="NCKV01017972">
    <property type="protein sequence ID" value="RWS20380.1"/>
    <property type="molecule type" value="Genomic_DNA"/>
</dbReference>
<dbReference type="PANTHER" id="PTHR23147">
    <property type="entry name" value="SERINE/ARGININE RICH SPLICING FACTOR"/>
    <property type="match status" value="1"/>
</dbReference>
<accession>A0A443RYM7</accession>
<sequence>FADIQFESHESAVNAMREMNDFQFPSGRKMGVDIYKEEKRKKNKSKSEASSIRTSRTTSTVNSDDESSNDESSDTSSSISEIESGVMNVNLHESVLDSEIIGNNLYIHGFKNEIKSDKELENLFKRFGSIKSVKCIFEKNEFGDVTKDYGYVCFENDLSAKLALQTMDGFTFPSGVTIKVMPYTPKDKRSKKSAHNLCGNTDKSRNSGFQAPSLTRELSRESQTNVSQSAVQNVGIPDENKVYITNFGDVITSKEDLHSLFVQYGNILRTTLQKNEQKSFGIIVFDNALSATNAIYGMNGGQLAPGRNLIVNHYKKTENKEKTAKKLQSSSGSQKTSGILKIEPKSKKVGKH</sequence>
<dbReference type="SUPFAM" id="SSF54928">
    <property type="entry name" value="RNA-binding domain, RBD"/>
    <property type="match status" value="3"/>
</dbReference>
<evidence type="ECO:0000256" key="3">
    <source>
        <dbReference type="SAM" id="MobiDB-lite"/>
    </source>
</evidence>
<dbReference type="STRING" id="299467.A0A443RYM7"/>
<dbReference type="OrthoDB" id="639027at2759"/>
<proteinExistence type="predicted"/>
<feature type="region of interest" description="Disordered" evidence="3">
    <location>
        <begin position="187"/>
        <end position="211"/>
    </location>
</feature>
<dbReference type="VEuPathDB" id="VectorBase:LDEU011660"/>
<gene>
    <name evidence="5" type="ORF">B4U80_12095</name>
</gene>
<feature type="compositionally biased region" description="Polar residues" evidence="3">
    <location>
        <begin position="327"/>
        <end position="337"/>
    </location>
</feature>
<protein>
    <recommendedName>
        <fullName evidence="4">RRM domain-containing protein</fullName>
    </recommendedName>
</protein>
<dbReference type="InterPro" id="IPR050907">
    <property type="entry name" value="SRSF"/>
</dbReference>
<feature type="compositionally biased region" description="Polar residues" evidence="3">
    <location>
        <begin position="198"/>
        <end position="211"/>
    </location>
</feature>
<feature type="region of interest" description="Disordered" evidence="3">
    <location>
        <begin position="320"/>
        <end position="352"/>
    </location>
</feature>
<feature type="non-terminal residue" evidence="5">
    <location>
        <position position="1"/>
    </location>
</feature>
<dbReference type="Gene3D" id="3.30.70.330">
    <property type="match status" value="3"/>
</dbReference>
<reference evidence="5 6" key="1">
    <citation type="journal article" date="2018" name="Gigascience">
        <title>Genomes of trombidid mites reveal novel predicted allergens and laterally-transferred genes associated with secondary metabolism.</title>
        <authorList>
            <person name="Dong X."/>
            <person name="Chaisiri K."/>
            <person name="Xia D."/>
            <person name="Armstrong S.D."/>
            <person name="Fang Y."/>
            <person name="Donnelly M.J."/>
            <person name="Kadowaki T."/>
            <person name="McGarry J.W."/>
            <person name="Darby A.C."/>
            <person name="Makepeace B.L."/>
        </authorList>
    </citation>
    <scope>NUCLEOTIDE SEQUENCE [LARGE SCALE GENOMIC DNA]</scope>
    <source>
        <strain evidence="5">UoL-UT</strain>
    </source>
</reference>
<keyword evidence="1 2" id="KW-0694">RNA-binding</keyword>
<dbReference type="CDD" id="cd00590">
    <property type="entry name" value="RRM_SF"/>
    <property type="match status" value="1"/>
</dbReference>
<evidence type="ECO:0000259" key="4">
    <source>
        <dbReference type="PROSITE" id="PS50102"/>
    </source>
</evidence>
<feature type="region of interest" description="Disordered" evidence="3">
    <location>
        <begin position="36"/>
        <end position="79"/>
    </location>
</feature>
<evidence type="ECO:0000313" key="5">
    <source>
        <dbReference type="EMBL" id="RWS20380.1"/>
    </source>
</evidence>
<evidence type="ECO:0000313" key="6">
    <source>
        <dbReference type="Proteomes" id="UP000288716"/>
    </source>
</evidence>
<comment type="caution">
    <text evidence="5">The sequence shown here is derived from an EMBL/GenBank/DDBJ whole genome shotgun (WGS) entry which is preliminary data.</text>
</comment>
<feature type="domain" description="RRM" evidence="4">
    <location>
        <begin position="103"/>
        <end position="185"/>
    </location>
</feature>
<evidence type="ECO:0000256" key="2">
    <source>
        <dbReference type="PROSITE-ProRule" id="PRU00176"/>
    </source>
</evidence>
<dbReference type="SMART" id="SM00360">
    <property type="entry name" value="RRM"/>
    <property type="match status" value="2"/>
</dbReference>
<dbReference type="InterPro" id="IPR000504">
    <property type="entry name" value="RRM_dom"/>
</dbReference>
<feature type="compositionally biased region" description="Low complexity" evidence="3">
    <location>
        <begin position="48"/>
        <end position="62"/>
    </location>
</feature>
<dbReference type="GO" id="GO:0003723">
    <property type="term" value="F:RNA binding"/>
    <property type="evidence" value="ECO:0007669"/>
    <property type="project" value="UniProtKB-UniRule"/>
</dbReference>
<dbReference type="PROSITE" id="PS50102">
    <property type="entry name" value="RRM"/>
    <property type="match status" value="2"/>
</dbReference>
<dbReference type="Proteomes" id="UP000288716">
    <property type="component" value="Unassembled WGS sequence"/>
</dbReference>
<dbReference type="Pfam" id="PF00076">
    <property type="entry name" value="RRM_1"/>
    <property type="match status" value="2"/>
</dbReference>
<dbReference type="InterPro" id="IPR035979">
    <property type="entry name" value="RBD_domain_sf"/>
</dbReference>
<name>A0A443RYM7_9ACAR</name>
<organism evidence="5 6">
    <name type="scientific">Leptotrombidium deliense</name>
    <dbReference type="NCBI Taxonomy" id="299467"/>
    <lineage>
        <taxon>Eukaryota</taxon>
        <taxon>Metazoa</taxon>
        <taxon>Ecdysozoa</taxon>
        <taxon>Arthropoda</taxon>
        <taxon>Chelicerata</taxon>
        <taxon>Arachnida</taxon>
        <taxon>Acari</taxon>
        <taxon>Acariformes</taxon>
        <taxon>Trombidiformes</taxon>
        <taxon>Prostigmata</taxon>
        <taxon>Anystina</taxon>
        <taxon>Parasitengona</taxon>
        <taxon>Trombiculoidea</taxon>
        <taxon>Trombiculidae</taxon>
        <taxon>Leptotrombidium</taxon>
    </lineage>
</organism>
<evidence type="ECO:0000256" key="1">
    <source>
        <dbReference type="ARBA" id="ARBA00022884"/>
    </source>
</evidence>
<feature type="domain" description="RRM" evidence="4">
    <location>
        <begin position="240"/>
        <end position="316"/>
    </location>
</feature>
<dbReference type="InterPro" id="IPR012677">
    <property type="entry name" value="Nucleotide-bd_a/b_plait_sf"/>
</dbReference>